<sequence>MKNFGTTRLLLILLAALFTATVLLSGCGKPDPDLYPDQNNTGLQDDRDRALERLDRQVR</sequence>
<name>A0A7W7Y4F1_9BACT</name>
<proteinExistence type="predicted"/>
<protein>
    <submittedName>
        <fullName evidence="2">Outer membrane murein-binding lipoprotein Lpp</fullName>
    </submittedName>
</protein>
<gene>
    <name evidence="2" type="ORF">HNR37_001204</name>
</gene>
<organism evidence="2 3">
    <name type="scientific">Desulfurispira natronophila</name>
    <dbReference type="NCBI Taxonomy" id="682562"/>
    <lineage>
        <taxon>Bacteria</taxon>
        <taxon>Pseudomonadati</taxon>
        <taxon>Chrysiogenota</taxon>
        <taxon>Chrysiogenia</taxon>
        <taxon>Chrysiogenales</taxon>
        <taxon>Chrysiogenaceae</taxon>
        <taxon>Desulfurispira</taxon>
    </lineage>
</organism>
<feature type="compositionally biased region" description="Basic and acidic residues" evidence="1">
    <location>
        <begin position="44"/>
        <end position="59"/>
    </location>
</feature>
<comment type="caution">
    <text evidence="2">The sequence shown here is derived from an EMBL/GenBank/DDBJ whole genome shotgun (WGS) entry which is preliminary data.</text>
</comment>
<dbReference type="EMBL" id="JACHID010000006">
    <property type="protein sequence ID" value="MBB5021890.1"/>
    <property type="molecule type" value="Genomic_DNA"/>
</dbReference>
<evidence type="ECO:0000313" key="2">
    <source>
        <dbReference type="EMBL" id="MBB5021890.1"/>
    </source>
</evidence>
<dbReference type="PROSITE" id="PS51257">
    <property type="entry name" value="PROKAR_LIPOPROTEIN"/>
    <property type="match status" value="1"/>
</dbReference>
<reference evidence="2 3" key="1">
    <citation type="submission" date="2020-08" db="EMBL/GenBank/DDBJ databases">
        <title>Genomic Encyclopedia of Type Strains, Phase IV (KMG-IV): sequencing the most valuable type-strain genomes for metagenomic binning, comparative biology and taxonomic classification.</title>
        <authorList>
            <person name="Goeker M."/>
        </authorList>
    </citation>
    <scope>NUCLEOTIDE SEQUENCE [LARGE SCALE GENOMIC DNA]</scope>
    <source>
        <strain evidence="2 3">DSM 22071</strain>
    </source>
</reference>
<keyword evidence="3" id="KW-1185">Reference proteome</keyword>
<accession>A0A7W7Y4F1</accession>
<dbReference type="Proteomes" id="UP000528322">
    <property type="component" value="Unassembled WGS sequence"/>
</dbReference>
<dbReference type="RefSeq" id="WP_183731421.1">
    <property type="nucleotide sequence ID" value="NZ_JACHID010000006.1"/>
</dbReference>
<feature type="region of interest" description="Disordered" evidence="1">
    <location>
        <begin position="29"/>
        <end position="59"/>
    </location>
</feature>
<evidence type="ECO:0000313" key="3">
    <source>
        <dbReference type="Proteomes" id="UP000528322"/>
    </source>
</evidence>
<evidence type="ECO:0000256" key="1">
    <source>
        <dbReference type="SAM" id="MobiDB-lite"/>
    </source>
</evidence>
<keyword evidence="2" id="KW-0449">Lipoprotein</keyword>
<dbReference type="AlphaFoldDB" id="A0A7W7Y4F1"/>